<feature type="compositionally biased region" description="Low complexity" evidence="3">
    <location>
        <begin position="461"/>
        <end position="470"/>
    </location>
</feature>
<feature type="region of interest" description="Disordered" evidence="3">
    <location>
        <begin position="412"/>
        <end position="436"/>
    </location>
</feature>
<evidence type="ECO:0000313" key="6">
    <source>
        <dbReference type="Proteomes" id="UP000829685"/>
    </source>
</evidence>
<proteinExistence type="predicted"/>
<dbReference type="PANTHER" id="PTHR19303:SF70">
    <property type="entry name" value="HTH CENPB-TYPE DOMAIN-CONTAINING PROTEIN"/>
    <property type="match status" value="1"/>
</dbReference>
<dbReference type="Pfam" id="PF04218">
    <property type="entry name" value="CENP-B_N"/>
    <property type="match status" value="1"/>
</dbReference>
<feature type="compositionally biased region" description="Polar residues" evidence="3">
    <location>
        <begin position="89"/>
        <end position="110"/>
    </location>
</feature>
<feature type="compositionally biased region" description="Basic and acidic residues" evidence="3">
    <location>
        <begin position="184"/>
        <end position="195"/>
    </location>
</feature>
<evidence type="ECO:0000256" key="3">
    <source>
        <dbReference type="SAM" id="MobiDB-lite"/>
    </source>
</evidence>
<evidence type="ECO:0000313" key="5">
    <source>
        <dbReference type="EMBL" id="KAI1861604.1"/>
    </source>
</evidence>
<name>A0A9P9WG31_9PEZI</name>
<dbReference type="GO" id="GO:0005634">
    <property type="term" value="C:nucleus"/>
    <property type="evidence" value="ECO:0007669"/>
    <property type="project" value="TreeGrafter"/>
</dbReference>
<dbReference type="InterPro" id="IPR007889">
    <property type="entry name" value="HTH_Psq"/>
</dbReference>
<keyword evidence="1" id="KW-0238">DNA-binding</keyword>
<evidence type="ECO:0000256" key="2">
    <source>
        <dbReference type="ARBA" id="ARBA00023242"/>
    </source>
</evidence>
<feature type="compositionally biased region" description="Polar residues" evidence="3">
    <location>
        <begin position="134"/>
        <end position="143"/>
    </location>
</feature>
<evidence type="ECO:0000256" key="1">
    <source>
        <dbReference type="ARBA" id="ARBA00023125"/>
    </source>
</evidence>
<dbReference type="Pfam" id="PF03221">
    <property type="entry name" value="HTH_Tnp_Tc5"/>
    <property type="match status" value="1"/>
</dbReference>
<feature type="region of interest" description="Disordered" evidence="3">
    <location>
        <begin position="55"/>
        <end position="144"/>
    </location>
</feature>
<accession>A0A9P9WG31</accession>
<organism evidence="5 6">
    <name type="scientific">Neoarthrinium moseri</name>
    <dbReference type="NCBI Taxonomy" id="1658444"/>
    <lineage>
        <taxon>Eukaryota</taxon>
        <taxon>Fungi</taxon>
        <taxon>Dikarya</taxon>
        <taxon>Ascomycota</taxon>
        <taxon>Pezizomycotina</taxon>
        <taxon>Sordariomycetes</taxon>
        <taxon>Xylariomycetidae</taxon>
        <taxon>Amphisphaeriales</taxon>
        <taxon>Apiosporaceae</taxon>
        <taxon>Neoarthrinium</taxon>
    </lineage>
</organism>
<feature type="compositionally biased region" description="Pro residues" evidence="3">
    <location>
        <begin position="113"/>
        <end position="122"/>
    </location>
</feature>
<dbReference type="PANTHER" id="PTHR19303">
    <property type="entry name" value="TRANSPOSON"/>
    <property type="match status" value="1"/>
</dbReference>
<dbReference type="InterPro" id="IPR050863">
    <property type="entry name" value="CenT-Element_Derived"/>
</dbReference>
<dbReference type="InterPro" id="IPR006600">
    <property type="entry name" value="HTH_CenpB_DNA-bd_dom"/>
</dbReference>
<protein>
    <recommendedName>
        <fullName evidence="4">HTH CENPB-type domain-containing protein</fullName>
    </recommendedName>
</protein>
<feature type="compositionally biased region" description="Polar residues" evidence="3">
    <location>
        <begin position="310"/>
        <end position="330"/>
    </location>
</feature>
<gene>
    <name evidence="5" type="ORF">JX265_009571</name>
</gene>
<dbReference type="SUPFAM" id="SSF46689">
    <property type="entry name" value="Homeodomain-like"/>
    <property type="match status" value="2"/>
</dbReference>
<dbReference type="Gene3D" id="1.10.10.60">
    <property type="entry name" value="Homeodomain-like"/>
    <property type="match status" value="2"/>
</dbReference>
<feature type="region of interest" description="Disordered" evidence="3">
    <location>
        <begin position="298"/>
        <end position="386"/>
    </location>
</feature>
<feature type="compositionally biased region" description="Polar residues" evidence="3">
    <location>
        <begin position="423"/>
        <end position="434"/>
    </location>
</feature>
<feature type="domain" description="HTH CENPB-type" evidence="4">
    <location>
        <begin position="198"/>
        <end position="272"/>
    </location>
</feature>
<dbReference type="PROSITE" id="PS51253">
    <property type="entry name" value="HTH_CENPB"/>
    <property type="match status" value="1"/>
</dbReference>
<dbReference type="EMBL" id="JAFIMR010000029">
    <property type="protein sequence ID" value="KAI1861604.1"/>
    <property type="molecule type" value="Genomic_DNA"/>
</dbReference>
<evidence type="ECO:0000259" key="4">
    <source>
        <dbReference type="PROSITE" id="PS51253"/>
    </source>
</evidence>
<feature type="compositionally biased region" description="Low complexity" evidence="3">
    <location>
        <begin position="357"/>
        <end position="370"/>
    </location>
</feature>
<dbReference type="AlphaFoldDB" id="A0A9P9WG31"/>
<feature type="region of interest" description="Disordered" evidence="3">
    <location>
        <begin position="184"/>
        <end position="208"/>
    </location>
</feature>
<sequence length="575" mass="62255">MIGSSSGIDQDSHLASDHTFASDQWVGMNPYNQMPMSNYGNEYYMTSVTHGLPSESINAGHMGPPPVPQQIHHQQSQHYASQLPHLMIPTQQSTPPVSWPSLRTNPSQTYSSPPVPIPPPSVTQPLKQQPKLPSITTSTPRKTLTNEDRRRMCQFAEDNPKVKQNEIGLKFGVERSTVSKVLRKKDQYLNQDDRSSSPIKKPKGKNAGELERTLVNWARNQQKKGVVVTDEELETQARAFFAGTGSSENPVKIITRSWLEKFKQKNGMGPGKLIRRASETAIPDNTQLSADSPILSASQTPGGISPASPVGQSSPAIVSATPSKEGNDTSGAFADFESGQYKHNQSSTSLHSAVTDPSSSFSGSAFSPASQFTFSPDPNSGLFEPNRMSLEASNFQRPRSQTFPTLDIEFAQQQPSEPPTPKYSASTTAPSSALESPAHEIAAPTFGMDATISPTLHHSRSSSSLGGRSTNTPILPSAVASSPGSPTQDDARRAADTLLSFMQHMPTGLVNHDEYAAILRLTEKLRLHQQHQSFKATVPTGMGGLSRIPEGDTEMSSIAPHLMKHELKDDAMITG</sequence>
<reference evidence="5" key="1">
    <citation type="submission" date="2021-03" db="EMBL/GenBank/DDBJ databases">
        <title>Revisited historic fungal species revealed as producer of novel bioactive compounds through whole genome sequencing and comparative genomics.</title>
        <authorList>
            <person name="Vignolle G.A."/>
            <person name="Hochenegger N."/>
            <person name="Mach R.L."/>
            <person name="Mach-Aigner A.R."/>
            <person name="Javad Rahimi M."/>
            <person name="Salim K.A."/>
            <person name="Chan C.M."/>
            <person name="Lim L.B.L."/>
            <person name="Cai F."/>
            <person name="Druzhinina I.S."/>
            <person name="U'Ren J.M."/>
            <person name="Derntl C."/>
        </authorList>
    </citation>
    <scope>NUCLEOTIDE SEQUENCE</scope>
    <source>
        <strain evidence="5">TUCIM 5799</strain>
    </source>
</reference>
<feature type="compositionally biased region" description="Polar residues" evidence="3">
    <location>
        <begin position="341"/>
        <end position="356"/>
    </location>
</feature>
<feature type="compositionally biased region" description="Low complexity" evidence="3">
    <location>
        <begin position="69"/>
        <end position="78"/>
    </location>
</feature>
<feature type="region of interest" description="Disordered" evidence="3">
    <location>
        <begin position="453"/>
        <end position="490"/>
    </location>
</feature>
<keyword evidence="6" id="KW-1185">Reference proteome</keyword>
<comment type="caution">
    <text evidence="5">The sequence shown here is derived from an EMBL/GenBank/DDBJ whole genome shotgun (WGS) entry which is preliminary data.</text>
</comment>
<dbReference type="GO" id="GO:0003677">
    <property type="term" value="F:DNA binding"/>
    <property type="evidence" value="ECO:0007669"/>
    <property type="project" value="UniProtKB-KW"/>
</dbReference>
<dbReference type="Proteomes" id="UP000829685">
    <property type="component" value="Unassembled WGS sequence"/>
</dbReference>
<dbReference type="InterPro" id="IPR009057">
    <property type="entry name" value="Homeodomain-like_sf"/>
</dbReference>
<feature type="compositionally biased region" description="Polar residues" evidence="3">
    <location>
        <begin position="471"/>
        <end position="488"/>
    </location>
</feature>
<keyword evidence="2" id="KW-0539">Nucleus</keyword>